<protein>
    <submittedName>
        <fullName evidence="3">Uncharacterized protein</fullName>
    </submittedName>
</protein>
<dbReference type="Proteomes" id="UP000799779">
    <property type="component" value="Unassembled WGS sequence"/>
</dbReference>
<keyword evidence="2" id="KW-0812">Transmembrane</keyword>
<organism evidence="3 4">
    <name type="scientific">Amniculicola lignicola CBS 123094</name>
    <dbReference type="NCBI Taxonomy" id="1392246"/>
    <lineage>
        <taxon>Eukaryota</taxon>
        <taxon>Fungi</taxon>
        <taxon>Dikarya</taxon>
        <taxon>Ascomycota</taxon>
        <taxon>Pezizomycotina</taxon>
        <taxon>Dothideomycetes</taxon>
        <taxon>Pleosporomycetidae</taxon>
        <taxon>Pleosporales</taxon>
        <taxon>Amniculicolaceae</taxon>
        <taxon>Amniculicola</taxon>
    </lineage>
</organism>
<feature type="transmembrane region" description="Helical" evidence="2">
    <location>
        <begin position="109"/>
        <end position="127"/>
    </location>
</feature>
<dbReference type="OrthoDB" id="3770097at2759"/>
<dbReference type="EMBL" id="ML977615">
    <property type="protein sequence ID" value="KAF1997318.1"/>
    <property type="molecule type" value="Genomic_DNA"/>
</dbReference>
<keyword evidence="2" id="KW-1133">Transmembrane helix</keyword>
<evidence type="ECO:0000256" key="2">
    <source>
        <dbReference type="SAM" id="Phobius"/>
    </source>
</evidence>
<keyword evidence="4" id="KW-1185">Reference proteome</keyword>
<proteinExistence type="predicted"/>
<dbReference type="AlphaFoldDB" id="A0A6A5W869"/>
<accession>A0A6A5W869</accession>
<reference evidence="3" key="1">
    <citation type="journal article" date="2020" name="Stud. Mycol.">
        <title>101 Dothideomycetes genomes: a test case for predicting lifestyles and emergence of pathogens.</title>
        <authorList>
            <person name="Haridas S."/>
            <person name="Albert R."/>
            <person name="Binder M."/>
            <person name="Bloem J."/>
            <person name="Labutti K."/>
            <person name="Salamov A."/>
            <person name="Andreopoulos B."/>
            <person name="Baker S."/>
            <person name="Barry K."/>
            <person name="Bills G."/>
            <person name="Bluhm B."/>
            <person name="Cannon C."/>
            <person name="Castanera R."/>
            <person name="Culley D."/>
            <person name="Daum C."/>
            <person name="Ezra D."/>
            <person name="Gonzalez J."/>
            <person name="Henrissat B."/>
            <person name="Kuo A."/>
            <person name="Liang C."/>
            <person name="Lipzen A."/>
            <person name="Lutzoni F."/>
            <person name="Magnuson J."/>
            <person name="Mondo S."/>
            <person name="Nolan M."/>
            <person name="Ohm R."/>
            <person name="Pangilinan J."/>
            <person name="Park H.-J."/>
            <person name="Ramirez L."/>
            <person name="Alfaro M."/>
            <person name="Sun H."/>
            <person name="Tritt A."/>
            <person name="Yoshinaga Y."/>
            <person name="Zwiers L.-H."/>
            <person name="Turgeon B."/>
            <person name="Goodwin S."/>
            <person name="Spatafora J."/>
            <person name="Crous P."/>
            <person name="Grigoriev I."/>
        </authorList>
    </citation>
    <scope>NUCLEOTIDE SEQUENCE</scope>
    <source>
        <strain evidence="3">CBS 123094</strain>
    </source>
</reference>
<evidence type="ECO:0000313" key="3">
    <source>
        <dbReference type="EMBL" id="KAF1997318.1"/>
    </source>
</evidence>
<evidence type="ECO:0000256" key="1">
    <source>
        <dbReference type="SAM" id="MobiDB-lite"/>
    </source>
</evidence>
<evidence type="ECO:0000313" key="4">
    <source>
        <dbReference type="Proteomes" id="UP000799779"/>
    </source>
</evidence>
<name>A0A6A5W869_9PLEO</name>
<keyword evidence="2" id="KW-0472">Membrane</keyword>
<sequence length="534" mass="61949">MVDISSLLSAKTGSTTVRLTSAIYPTSTTLPPTSSTTTIPAIATKIPNPIFPFAYPLCTDPLYLSQVPCWTPTHLLLWDIPSFSSFLTSPRSAFGWLGLFLLDNLTNPHAWPLWLAVFIVGFCIYMADQYRRHANIQRDKAKDVREKWMKCWTSRSWPEFYALVELYALGEIPWGPWDRGDMGFPESKDDVSTSFATTGQQIRIEKNALVDQEVLRELCRMGIIPLNMRLGGLRTYRVPLTELEKRNALKKDMGFWAVAMPWILYTIDPFYLRNLWPTRFHVQSKRRATFDFLVPLPWGFKEPQKESERRHQKRLEHFAYLLSLQGLPFTEIWRPVFDHDDPHGWQKHQGVNNMHLRRHDLLPLEVGARSRWRYLLPFFKDSWLEGKIGFPENSSVNKFLRRRNSAPLIEKNVYFVVHMETPEYRDETWLEHEVLRMARVAKLRPLRNDQDLNFYLRRCLHRYGVTDFDVDSVFPLEERTGQEGGDGEGEGSGVEALVQTGAAQIQPSRITQTEPSQRYTTTPKGFVVPRLRGG</sequence>
<gene>
    <name evidence="3" type="ORF">P154DRAFT_294616</name>
</gene>
<feature type="region of interest" description="Disordered" evidence="1">
    <location>
        <begin position="503"/>
        <end position="525"/>
    </location>
</feature>
<feature type="transmembrane region" description="Helical" evidence="2">
    <location>
        <begin position="253"/>
        <end position="272"/>
    </location>
</feature>
<feature type="compositionally biased region" description="Polar residues" evidence="1">
    <location>
        <begin position="503"/>
        <end position="523"/>
    </location>
</feature>